<feature type="domain" description="DNA2/NAM7 helicase-like C-terminal" evidence="8">
    <location>
        <begin position="417"/>
        <end position="602"/>
    </location>
</feature>
<dbReference type="PANTHER" id="PTHR10887:SF341">
    <property type="entry name" value="NFX1-TYPE ZINC FINGER-CONTAINING PROTEIN 1"/>
    <property type="match status" value="1"/>
</dbReference>
<dbReference type="FunFam" id="3.40.50.300:FF:000326">
    <property type="entry name" value="P-loop containing nucleoside triphosphate hydrolase"/>
    <property type="match status" value="1"/>
</dbReference>
<dbReference type="SUPFAM" id="SSF52540">
    <property type="entry name" value="P-loop containing nucleoside triphosphate hydrolases"/>
    <property type="match status" value="1"/>
</dbReference>
<evidence type="ECO:0000256" key="4">
    <source>
        <dbReference type="ARBA" id="ARBA00022840"/>
    </source>
</evidence>
<dbReference type="Pfam" id="PF13087">
    <property type="entry name" value="AAA_12"/>
    <property type="match status" value="1"/>
</dbReference>
<keyword evidence="2" id="KW-0378">Hydrolase</keyword>
<feature type="non-terminal residue" evidence="9">
    <location>
        <position position="1"/>
    </location>
</feature>
<evidence type="ECO:0000259" key="8">
    <source>
        <dbReference type="Pfam" id="PF13087"/>
    </source>
</evidence>
<evidence type="ECO:0000256" key="5">
    <source>
        <dbReference type="SAM" id="Coils"/>
    </source>
</evidence>
<keyword evidence="4" id="KW-0067">ATP-binding</keyword>
<feature type="region of interest" description="Disordered" evidence="6">
    <location>
        <begin position="756"/>
        <end position="792"/>
    </location>
</feature>
<keyword evidence="3" id="KW-0347">Helicase</keyword>
<evidence type="ECO:0000256" key="1">
    <source>
        <dbReference type="ARBA" id="ARBA00022741"/>
    </source>
</evidence>
<keyword evidence="5" id="KW-0175">Coiled coil</keyword>
<evidence type="ECO:0000256" key="6">
    <source>
        <dbReference type="SAM" id="MobiDB-lite"/>
    </source>
</evidence>
<evidence type="ECO:0000313" key="9">
    <source>
        <dbReference type="EMBL" id="JAS68020.1"/>
    </source>
</evidence>
<feature type="coiled-coil region" evidence="5">
    <location>
        <begin position="307"/>
        <end position="341"/>
    </location>
</feature>
<name>A0A1B6H005_9HEMI</name>
<gene>
    <name evidence="9" type="ORF">g.14550</name>
</gene>
<dbReference type="GO" id="GO:0005524">
    <property type="term" value="F:ATP binding"/>
    <property type="evidence" value="ECO:0007669"/>
    <property type="project" value="UniProtKB-KW"/>
</dbReference>
<dbReference type="PANTHER" id="PTHR10887">
    <property type="entry name" value="DNA2/NAM7 HELICASE FAMILY"/>
    <property type="match status" value="1"/>
</dbReference>
<dbReference type="InterPro" id="IPR041679">
    <property type="entry name" value="DNA2/NAM7-like_C"/>
</dbReference>
<evidence type="ECO:0000256" key="3">
    <source>
        <dbReference type="ARBA" id="ARBA00022806"/>
    </source>
</evidence>
<evidence type="ECO:0008006" key="10">
    <source>
        <dbReference type="Google" id="ProtNLM"/>
    </source>
</evidence>
<dbReference type="CDD" id="cd18808">
    <property type="entry name" value="SF1_C_Upf1"/>
    <property type="match status" value="1"/>
</dbReference>
<dbReference type="AlphaFoldDB" id="A0A1B6H005"/>
<evidence type="ECO:0000259" key="7">
    <source>
        <dbReference type="Pfam" id="PF13086"/>
    </source>
</evidence>
<evidence type="ECO:0000256" key="2">
    <source>
        <dbReference type="ARBA" id="ARBA00022801"/>
    </source>
</evidence>
<accession>A0A1B6H005</accession>
<dbReference type="InterPro" id="IPR027417">
    <property type="entry name" value="P-loop_NTPase"/>
</dbReference>
<feature type="domain" description="DNA2/NAM7 helicase helicase" evidence="7">
    <location>
        <begin position="174"/>
        <end position="403"/>
    </location>
</feature>
<organism evidence="9">
    <name type="scientific">Cuerna arida</name>
    <dbReference type="NCBI Taxonomy" id="1464854"/>
    <lineage>
        <taxon>Eukaryota</taxon>
        <taxon>Metazoa</taxon>
        <taxon>Ecdysozoa</taxon>
        <taxon>Arthropoda</taxon>
        <taxon>Hexapoda</taxon>
        <taxon>Insecta</taxon>
        <taxon>Pterygota</taxon>
        <taxon>Neoptera</taxon>
        <taxon>Paraneoptera</taxon>
        <taxon>Hemiptera</taxon>
        <taxon>Auchenorrhyncha</taxon>
        <taxon>Membracoidea</taxon>
        <taxon>Cicadellidae</taxon>
        <taxon>Cicadellinae</taxon>
        <taxon>Proconiini</taxon>
        <taxon>Cuerna</taxon>
    </lineage>
</organism>
<dbReference type="InterPro" id="IPR041677">
    <property type="entry name" value="DNA2/NAM7_AAA_11"/>
</dbReference>
<keyword evidence="1" id="KW-0547">Nucleotide-binding</keyword>
<dbReference type="InterPro" id="IPR045055">
    <property type="entry name" value="DNA2/NAM7-like"/>
</dbReference>
<dbReference type="EMBL" id="GECZ01001749">
    <property type="protein sequence ID" value="JAS68020.1"/>
    <property type="molecule type" value="Transcribed_RNA"/>
</dbReference>
<dbReference type="Gene3D" id="3.40.50.300">
    <property type="entry name" value="P-loop containing nucleotide triphosphate hydrolases"/>
    <property type="match status" value="2"/>
</dbReference>
<dbReference type="CDD" id="cd17936">
    <property type="entry name" value="EEXXEc_NFX1"/>
    <property type="match status" value="1"/>
</dbReference>
<dbReference type="GO" id="GO:0005694">
    <property type="term" value="C:chromosome"/>
    <property type="evidence" value="ECO:0007669"/>
    <property type="project" value="UniProtKB-ARBA"/>
</dbReference>
<dbReference type="GO" id="GO:0031048">
    <property type="term" value="P:regulatory ncRNA-mediated heterochromatin formation"/>
    <property type="evidence" value="ECO:0007669"/>
    <property type="project" value="TreeGrafter"/>
</dbReference>
<dbReference type="Pfam" id="PF13086">
    <property type="entry name" value="AAA_11"/>
    <property type="match status" value="1"/>
</dbReference>
<dbReference type="GO" id="GO:0004386">
    <property type="term" value="F:helicase activity"/>
    <property type="evidence" value="ECO:0007669"/>
    <property type="project" value="UniProtKB-KW"/>
</dbReference>
<proteinExistence type="predicted"/>
<dbReference type="GO" id="GO:0031380">
    <property type="term" value="C:nuclear RNA-directed RNA polymerase complex"/>
    <property type="evidence" value="ECO:0007669"/>
    <property type="project" value="TreeGrafter"/>
</dbReference>
<reference evidence="9" key="1">
    <citation type="submission" date="2015-11" db="EMBL/GenBank/DDBJ databases">
        <title>De novo transcriptome assembly of four potential Pierce s Disease insect vectors from Arizona vineyards.</title>
        <authorList>
            <person name="Tassone E.E."/>
        </authorList>
    </citation>
    <scope>NUCLEOTIDE SEQUENCE</scope>
</reference>
<dbReference type="GO" id="GO:0016787">
    <property type="term" value="F:hydrolase activity"/>
    <property type="evidence" value="ECO:0007669"/>
    <property type="project" value="UniProtKB-KW"/>
</dbReference>
<sequence>EEEEEEEDVEQDVFFCDDVKILGASFIDGGKFGHEIEFSNDENWEELCKFGSLLLFTTNRFQTFFSATVIDITNTRVIVRLDPKHYTLYDNVCGCRFTVAIPKLHFEPYFHVLSGLQRMAQEKFPMEKYIIQANTTPKPPDYIAELCLKTYKINGKHCVDISHPSWPKFDSMMFNPSEHLAFQAALTNEFVAIQTPPGTGKTTLTLQVVSTLLDNVNIDTPILIVCHSNHGLDQILEGILEKTKKIIRIGSKSRSKKLEQFNITKHRPKQYGYGALARDMKMLAKQYANKQKLINDEIDDVSVIVSNEHIKQEMRKIEEIIQELEKKIENARNTADMNVMRKANVVGMTITGAARLRPWLNQLGAKIVLIEEAAKVLESHIITALGSHCQHVILFGDHAQLRPYPEVYELSEKYNFDVSLFERMVNNGLKCCQLNVQYQMRPEFSSLITPTFYNDLTNHWSTENRPDILGMDKNLYFIKHNEKDNQRRRSMSFRNAHEAKFVIQLARYLIKQGYQQKDITILATYSDQVKYIRKEIEMTNLPELSRLSVSAVDNFQGQENKIIILSLVRGNDKRNVGFLSSSNRVCVALSRARDGFYVIGNMNLLVRSAGVWKQVEQSLESLNAIGDTLNIYCQNHPKILIPVSNGIEIAKILDKGCNRKCGAQLQCGHSCSYPCHHEDRDHVKYKCRQKCRKTICGKSHPCPKACGEVCPPCSCVETIPNKPIPPVVFTSKNQLTPVERASNYPITPTRLVANNPTTLAENTPNKPATPAVSTSKTPIMPEGSTSNSTAPTRFITNNPTTSLGNAHNVFTTQYIRGPKNLITSAQPNLNRPITTPIWNNLSNNTTLNGKILNNSITPKGRPTSTFDYYDESHFATTGISVGVVSPKTSGSIPLSLVLNKKEDLARSRGLSTRAFRAVRSAVVSVGKWVASPLLREK</sequence>
<dbReference type="CDD" id="cd06008">
    <property type="entry name" value="NF-X1-zinc-finger"/>
    <property type="match status" value="1"/>
</dbReference>
<protein>
    <recommendedName>
        <fullName evidence="10">Helicase ATP-binding domain-containing protein</fullName>
    </recommendedName>
</protein>
<dbReference type="InterPro" id="IPR047187">
    <property type="entry name" value="SF1_C_Upf1"/>
</dbReference>